<keyword evidence="1" id="KW-0472">Membrane</keyword>
<keyword evidence="1" id="KW-0812">Transmembrane</keyword>
<name>A0A0P0LXR3_9GAMM</name>
<feature type="domain" description="Rhodanese" evidence="2">
    <location>
        <begin position="50"/>
        <end position="141"/>
    </location>
</feature>
<dbReference type="InterPro" id="IPR050229">
    <property type="entry name" value="GlpE_sulfurtransferase"/>
</dbReference>
<organism evidence="3">
    <name type="scientific">Colwellia sp. C1</name>
    <dbReference type="NCBI Taxonomy" id="1737566"/>
    <lineage>
        <taxon>Bacteria</taxon>
        <taxon>Pseudomonadati</taxon>
        <taxon>Pseudomonadota</taxon>
        <taxon>Gammaproteobacteria</taxon>
        <taxon>Alteromonadales</taxon>
        <taxon>Colwelliaceae</taxon>
        <taxon>Colwellia</taxon>
    </lineage>
</organism>
<dbReference type="PROSITE" id="PS50206">
    <property type="entry name" value="RHODANESE_3"/>
    <property type="match status" value="1"/>
</dbReference>
<keyword evidence="3" id="KW-0808">Transferase</keyword>
<reference evidence="3" key="1">
    <citation type="submission" date="2015-08" db="EMBL/GenBank/DDBJ databases">
        <title>Partial sequence of psychrophilic Colwellia sp.</title>
        <authorList>
            <person name="Pankowski J.A."/>
            <person name="Leong J.S."/>
            <person name="Nano F.E."/>
        </authorList>
    </citation>
    <scope>NUCLEOTIDE SEQUENCE</scope>
    <source>
        <strain evidence="3">C1</strain>
    </source>
</reference>
<dbReference type="PANTHER" id="PTHR43031:SF18">
    <property type="entry name" value="RHODANESE-RELATED SULFURTRANSFERASES"/>
    <property type="match status" value="1"/>
</dbReference>
<dbReference type="Pfam" id="PF00581">
    <property type="entry name" value="Rhodanese"/>
    <property type="match status" value="1"/>
</dbReference>
<protein>
    <submittedName>
        <fullName evidence="3">Rhodanese-related sulfurtransferase</fullName>
    </submittedName>
</protein>
<dbReference type="Gene3D" id="3.40.250.10">
    <property type="entry name" value="Rhodanese-like domain"/>
    <property type="match status" value="1"/>
</dbReference>
<proteinExistence type="predicted"/>
<dbReference type="SMART" id="SM00450">
    <property type="entry name" value="RHOD"/>
    <property type="match status" value="1"/>
</dbReference>
<dbReference type="InterPro" id="IPR001763">
    <property type="entry name" value="Rhodanese-like_dom"/>
</dbReference>
<accession>A0A0P0LXR3</accession>
<feature type="transmembrane region" description="Helical" evidence="1">
    <location>
        <begin position="12"/>
        <end position="32"/>
    </location>
</feature>
<dbReference type="EMBL" id="KT428295">
    <property type="protein sequence ID" value="ALK44274.1"/>
    <property type="molecule type" value="Genomic_DNA"/>
</dbReference>
<dbReference type="GO" id="GO:0016740">
    <property type="term" value="F:transferase activity"/>
    <property type="evidence" value="ECO:0007669"/>
    <property type="project" value="UniProtKB-KW"/>
</dbReference>
<dbReference type="InterPro" id="IPR036873">
    <property type="entry name" value="Rhodanese-like_dom_sf"/>
</dbReference>
<keyword evidence="1" id="KW-1133">Transmembrane helix</keyword>
<evidence type="ECO:0000313" key="3">
    <source>
        <dbReference type="EMBL" id="ALK44274.1"/>
    </source>
</evidence>
<sequence length="142" mass="15407">MEQFITFATNNNMLSAAWVALVVAIIVITIRIQMSPIKQISTQDLTFLMNREEGVALDIRSEKDFNANHILDAVGLTNEKITKNGFVSLEKHKENPIIVVCSAGISAVKVANDLHKAGFSRVSVLKGGMGAWTGAGLPVTKR</sequence>
<dbReference type="AlphaFoldDB" id="A0A0P0LXR3"/>
<dbReference type="CDD" id="cd00158">
    <property type="entry name" value="RHOD"/>
    <property type="match status" value="1"/>
</dbReference>
<evidence type="ECO:0000259" key="2">
    <source>
        <dbReference type="PROSITE" id="PS50206"/>
    </source>
</evidence>
<evidence type="ECO:0000256" key="1">
    <source>
        <dbReference type="SAM" id="Phobius"/>
    </source>
</evidence>
<dbReference type="SUPFAM" id="SSF52821">
    <property type="entry name" value="Rhodanese/Cell cycle control phosphatase"/>
    <property type="match status" value="1"/>
</dbReference>
<dbReference type="PANTHER" id="PTHR43031">
    <property type="entry name" value="FAD-DEPENDENT OXIDOREDUCTASE"/>
    <property type="match status" value="1"/>
</dbReference>